<comment type="caution">
    <text evidence="3">The sequence shown here is derived from an EMBL/GenBank/DDBJ whole genome shotgun (WGS) entry which is preliminary data.</text>
</comment>
<evidence type="ECO:0000259" key="2">
    <source>
        <dbReference type="Pfam" id="PF00582"/>
    </source>
</evidence>
<dbReference type="InterPro" id="IPR006015">
    <property type="entry name" value="Universal_stress_UspA"/>
</dbReference>
<dbReference type="Gene3D" id="3.40.50.620">
    <property type="entry name" value="HUPs"/>
    <property type="match status" value="2"/>
</dbReference>
<evidence type="ECO:0000256" key="1">
    <source>
        <dbReference type="ARBA" id="ARBA00008791"/>
    </source>
</evidence>
<dbReference type="SUPFAM" id="SSF52402">
    <property type="entry name" value="Adenine nucleotide alpha hydrolases-like"/>
    <property type="match status" value="2"/>
</dbReference>
<proteinExistence type="inferred from homology"/>
<organism evidence="3 4">
    <name type="scientific">Nonomuraea salmonea</name>
    <dbReference type="NCBI Taxonomy" id="46181"/>
    <lineage>
        <taxon>Bacteria</taxon>
        <taxon>Bacillati</taxon>
        <taxon>Actinomycetota</taxon>
        <taxon>Actinomycetes</taxon>
        <taxon>Streptosporangiales</taxon>
        <taxon>Streptosporangiaceae</taxon>
        <taxon>Nonomuraea</taxon>
    </lineage>
</organism>
<gene>
    <name evidence="3" type="ORF">ACFFR3_37830</name>
</gene>
<accession>A0ABV5NYL6</accession>
<feature type="domain" description="UspA" evidence="2">
    <location>
        <begin position="5"/>
        <end position="139"/>
    </location>
</feature>
<dbReference type="Pfam" id="PF00582">
    <property type="entry name" value="Usp"/>
    <property type="match status" value="2"/>
</dbReference>
<sequence length="287" mass="29383">MMPASIVAGFDDSRSAWSALGWAAADAARRGLHLRIVHVREPWCAEHPMDASVETDTLTARCESMLAGAAAHARDTAPDTPISTALVTGAVTERLVTESEAADTVVAGSRGLGGFAGLVLGSVGLGLAAHAACPVVVVRRLPRAPTGEVVVGYDGSPAAERALEYAAKQVVARQGRLHALHGLRSPPAAPHPVGFGPIMVDDGDDIARRLAEWREAHPGVELSVSMSFEHPIAALSAASRTADLVVVGSVGLSGLPANRLGSVGHSVLHRAHCPVAVVPGPSAAAQP</sequence>
<dbReference type="EMBL" id="JBHMCF010000041">
    <property type="protein sequence ID" value="MFB9475281.1"/>
    <property type="molecule type" value="Genomic_DNA"/>
</dbReference>
<dbReference type="InterPro" id="IPR014729">
    <property type="entry name" value="Rossmann-like_a/b/a_fold"/>
</dbReference>
<feature type="domain" description="UspA" evidence="2">
    <location>
        <begin position="149"/>
        <end position="279"/>
    </location>
</feature>
<protein>
    <submittedName>
        <fullName evidence="3">Universal stress protein</fullName>
    </submittedName>
</protein>
<comment type="similarity">
    <text evidence="1">Belongs to the universal stress protein A family.</text>
</comment>
<reference evidence="3 4" key="1">
    <citation type="submission" date="2024-09" db="EMBL/GenBank/DDBJ databases">
        <authorList>
            <person name="Sun Q."/>
            <person name="Mori K."/>
        </authorList>
    </citation>
    <scope>NUCLEOTIDE SEQUENCE [LARGE SCALE GENOMIC DNA]</scope>
    <source>
        <strain evidence="3 4">JCM 3324</strain>
    </source>
</reference>
<dbReference type="PANTHER" id="PTHR46268">
    <property type="entry name" value="STRESS RESPONSE PROTEIN NHAX"/>
    <property type="match status" value="1"/>
</dbReference>
<dbReference type="Proteomes" id="UP001589568">
    <property type="component" value="Unassembled WGS sequence"/>
</dbReference>
<dbReference type="RefSeq" id="WP_364382035.1">
    <property type="nucleotide sequence ID" value="NZ_JBHMCF010000041.1"/>
</dbReference>
<dbReference type="PRINTS" id="PR01438">
    <property type="entry name" value="UNVRSLSTRESS"/>
</dbReference>
<evidence type="ECO:0000313" key="4">
    <source>
        <dbReference type="Proteomes" id="UP001589568"/>
    </source>
</evidence>
<name>A0ABV5NYL6_9ACTN</name>
<dbReference type="InterPro" id="IPR006016">
    <property type="entry name" value="UspA"/>
</dbReference>
<keyword evidence="4" id="KW-1185">Reference proteome</keyword>
<evidence type="ECO:0000313" key="3">
    <source>
        <dbReference type="EMBL" id="MFB9475281.1"/>
    </source>
</evidence>
<dbReference type="PANTHER" id="PTHR46268:SF6">
    <property type="entry name" value="UNIVERSAL STRESS PROTEIN UP12"/>
    <property type="match status" value="1"/>
</dbReference>